<name>T0XWJ2_9ZZZZ</name>
<dbReference type="AlphaFoldDB" id="T0XWJ2"/>
<evidence type="ECO:0000256" key="1">
    <source>
        <dbReference type="ARBA" id="ARBA00009320"/>
    </source>
</evidence>
<feature type="non-terminal residue" evidence="2">
    <location>
        <position position="1"/>
    </location>
</feature>
<dbReference type="GO" id="GO:0009099">
    <property type="term" value="P:L-valine biosynthetic process"/>
    <property type="evidence" value="ECO:0007669"/>
    <property type="project" value="TreeGrafter"/>
</dbReference>
<keyword evidence="2" id="KW-0032">Aminotransferase</keyword>
<dbReference type="Pfam" id="PF01063">
    <property type="entry name" value="Aminotran_4"/>
    <property type="match status" value="1"/>
</dbReference>
<dbReference type="GO" id="GO:0009098">
    <property type="term" value="P:L-leucine biosynthetic process"/>
    <property type="evidence" value="ECO:0007669"/>
    <property type="project" value="TreeGrafter"/>
</dbReference>
<organism evidence="2">
    <name type="scientific">mine drainage metagenome</name>
    <dbReference type="NCBI Taxonomy" id="410659"/>
    <lineage>
        <taxon>unclassified sequences</taxon>
        <taxon>metagenomes</taxon>
        <taxon>ecological metagenomes</taxon>
    </lineage>
</organism>
<dbReference type="SUPFAM" id="SSF56752">
    <property type="entry name" value="D-aminoacid aminotransferase-like PLP-dependent enzymes"/>
    <property type="match status" value="1"/>
</dbReference>
<dbReference type="EMBL" id="AUZY01012933">
    <property type="protein sequence ID" value="EQD27171.1"/>
    <property type="molecule type" value="Genomic_DNA"/>
</dbReference>
<reference evidence="2" key="2">
    <citation type="journal article" date="2014" name="ISME J.">
        <title>Microbial stratification in low pH oxic and suboxic macroscopic growths along an acid mine drainage.</title>
        <authorList>
            <person name="Mendez-Garcia C."/>
            <person name="Mesa V."/>
            <person name="Sprenger R.R."/>
            <person name="Richter M."/>
            <person name="Diez M.S."/>
            <person name="Solano J."/>
            <person name="Bargiela R."/>
            <person name="Golyshina O.V."/>
            <person name="Manteca A."/>
            <person name="Ramos J.L."/>
            <person name="Gallego J.R."/>
            <person name="Llorente I."/>
            <person name="Martins Dos Santos V.A."/>
            <person name="Jensen O.N."/>
            <person name="Pelaez A.I."/>
            <person name="Sanchez J."/>
            <person name="Ferrer M."/>
        </authorList>
    </citation>
    <scope>NUCLEOTIDE SEQUENCE</scope>
</reference>
<dbReference type="GO" id="GO:0006532">
    <property type="term" value="P:aspartate biosynthetic process"/>
    <property type="evidence" value="ECO:0007669"/>
    <property type="project" value="TreeGrafter"/>
</dbReference>
<proteinExistence type="inferred from homology"/>
<comment type="caution">
    <text evidence="2">The sequence shown here is derived from an EMBL/GenBank/DDBJ whole genome shotgun (WGS) entry which is preliminary data.</text>
</comment>
<dbReference type="InterPro" id="IPR001544">
    <property type="entry name" value="Aminotrans_IV"/>
</dbReference>
<dbReference type="GO" id="GO:0004084">
    <property type="term" value="F:branched-chain-amino-acid transaminase activity"/>
    <property type="evidence" value="ECO:0007669"/>
    <property type="project" value="TreeGrafter"/>
</dbReference>
<sequence length="96" mass="10453">DGITRNAVLTLAQEAGIPVWEGMLTRDDLYLADEAFFTGTAAELTPIREIDERMIGAGRPGPVTLALQKAFFDVVHGNVKDHPEWRHPVAGRPSGT</sequence>
<dbReference type="InterPro" id="IPR043132">
    <property type="entry name" value="BCAT-like_C"/>
</dbReference>
<protein>
    <submittedName>
        <fullName evidence="2">Branched-chain amino acid aminotransferase</fullName>
    </submittedName>
</protein>
<evidence type="ECO:0000313" key="2">
    <source>
        <dbReference type="EMBL" id="EQD27171.1"/>
    </source>
</evidence>
<dbReference type="Gene3D" id="3.20.10.10">
    <property type="entry name" value="D-amino Acid Aminotransferase, subunit A, domain 2"/>
    <property type="match status" value="1"/>
</dbReference>
<reference evidence="2" key="1">
    <citation type="submission" date="2013-08" db="EMBL/GenBank/DDBJ databases">
        <authorList>
            <person name="Mendez C."/>
            <person name="Richter M."/>
            <person name="Ferrer M."/>
            <person name="Sanchez J."/>
        </authorList>
    </citation>
    <scope>NUCLEOTIDE SEQUENCE</scope>
</reference>
<keyword evidence="2" id="KW-0808">Transferase</keyword>
<dbReference type="InterPro" id="IPR050571">
    <property type="entry name" value="Class-IV_PLP-Dep_Aminotrnsfr"/>
</dbReference>
<dbReference type="PANTHER" id="PTHR42743:SF11">
    <property type="entry name" value="AMINODEOXYCHORISMATE LYASE"/>
    <property type="match status" value="1"/>
</dbReference>
<dbReference type="GO" id="GO:0005829">
    <property type="term" value="C:cytosol"/>
    <property type="evidence" value="ECO:0007669"/>
    <property type="project" value="TreeGrafter"/>
</dbReference>
<gene>
    <name evidence="2" type="ORF">B1B_19256</name>
</gene>
<dbReference type="InterPro" id="IPR036038">
    <property type="entry name" value="Aminotransferase-like"/>
</dbReference>
<dbReference type="PANTHER" id="PTHR42743">
    <property type="entry name" value="AMINO-ACID AMINOTRANSFERASE"/>
    <property type="match status" value="1"/>
</dbReference>
<accession>T0XWJ2</accession>
<comment type="similarity">
    <text evidence="1">Belongs to the class-IV pyridoxal-phosphate-dependent aminotransferase family.</text>
</comment>